<keyword evidence="4" id="KW-1185">Reference proteome</keyword>
<sequence>MSHSNPPLKNPSEVEHQHSIHHNPQQPPKQIPVHHHIQHLPQHNHHHHMAMFFDTHYNQWVPHQSRVLPGFPINTSNYELDQLQSPMVEFTDNQQIFQSTSSSSSSQLLLNEDSLGLPYEQVSAVSLEPQLPSGIIQFQSSTIGHMHPTNAPLQLQQQQQNSTLSLQQTSDTKNSAEDFAGQQSPFQSVEPINNYHTTPLVQIPHLNNVTSTNTTQDNMAVTGCSITSPESATISAHAQTLSPVPRDLSRLYFKDLYTVTSSASHSNDIKNQGVISDRHFARPLSPDSPAGPGSSVEALQDRDPYWIPWDFNRGRRFAVFLANIDERVGADISIIDEVETIVKTELGSSKTTDNEILTPYIEPVSSMDKTVKRAKLGRKTCSSGSRSLKPGPKPYNPPKILNSDPVTNIETLQFEYSIKSKKITHTITVPPISIQQLDHLTKHLSPRFKFNNSVYPKALVEKSQYTGNRYWYENETNMIGWILCDWNQAIMLGNKGLIQRAVDSWRNTRKDQRVVSRRVKKRQNMEG</sequence>
<dbReference type="Proteomes" id="UP000774326">
    <property type="component" value="Unassembled WGS sequence"/>
</dbReference>
<feature type="compositionally biased region" description="Low complexity" evidence="1">
    <location>
        <begin position="156"/>
        <end position="170"/>
    </location>
</feature>
<dbReference type="AlphaFoldDB" id="A0A9P8TMS1"/>
<feature type="domain" description="DUF8032" evidence="2">
    <location>
        <begin position="410"/>
        <end position="508"/>
    </location>
</feature>
<protein>
    <recommendedName>
        <fullName evidence="2">DUF8032 domain-containing protein</fullName>
    </recommendedName>
</protein>
<evidence type="ECO:0000313" key="4">
    <source>
        <dbReference type="Proteomes" id="UP000774326"/>
    </source>
</evidence>
<feature type="region of interest" description="Disordered" evidence="1">
    <location>
        <begin position="375"/>
        <end position="399"/>
    </location>
</feature>
<name>A0A9P8TMS1_WICPI</name>
<proteinExistence type="predicted"/>
<feature type="region of interest" description="Disordered" evidence="1">
    <location>
        <begin position="156"/>
        <end position="182"/>
    </location>
</feature>
<evidence type="ECO:0000313" key="3">
    <source>
        <dbReference type="EMBL" id="KAH3684440.1"/>
    </source>
</evidence>
<evidence type="ECO:0000259" key="2">
    <source>
        <dbReference type="Pfam" id="PF26087"/>
    </source>
</evidence>
<reference evidence="3" key="2">
    <citation type="submission" date="2021-01" db="EMBL/GenBank/DDBJ databases">
        <authorList>
            <person name="Schikora-Tamarit M.A."/>
        </authorList>
    </citation>
    <scope>NUCLEOTIDE SEQUENCE</scope>
    <source>
        <strain evidence="3">CBS2887</strain>
    </source>
</reference>
<reference evidence="3" key="1">
    <citation type="journal article" date="2021" name="Open Biol.">
        <title>Shared evolutionary footprints suggest mitochondrial oxidative damage underlies multiple complex I losses in fungi.</title>
        <authorList>
            <person name="Schikora-Tamarit M.A."/>
            <person name="Marcet-Houben M."/>
            <person name="Nosek J."/>
            <person name="Gabaldon T."/>
        </authorList>
    </citation>
    <scope>NUCLEOTIDE SEQUENCE</scope>
    <source>
        <strain evidence="3">CBS2887</strain>
    </source>
</reference>
<organism evidence="3 4">
    <name type="scientific">Wickerhamomyces pijperi</name>
    <name type="common">Yeast</name>
    <name type="synonym">Pichia pijperi</name>
    <dbReference type="NCBI Taxonomy" id="599730"/>
    <lineage>
        <taxon>Eukaryota</taxon>
        <taxon>Fungi</taxon>
        <taxon>Dikarya</taxon>
        <taxon>Ascomycota</taxon>
        <taxon>Saccharomycotina</taxon>
        <taxon>Saccharomycetes</taxon>
        <taxon>Phaffomycetales</taxon>
        <taxon>Wickerhamomycetaceae</taxon>
        <taxon>Wickerhamomyces</taxon>
    </lineage>
</organism>
<dbReference type="Pfam" id="PF26087">
    <property type="entry name" value="DUF8032"/>
    <property type="match status" value="1"/>
</dbReference>
<accession>A0A9P8TMS1</accession>
<evidence type="ECO:0000256" key="1">
    <source>
        <dbReference type="SAM" id="MobiDB-lite"/>
    </source>
</evidence>
<comment type="caution">
    <text evidence="3">The sequence shown here is derived from an EMBL/GenBank/DDBJ whole genome shotgun (WGS) entry which is preliminary data.</text>
</comment>
<gene>
    <name evidence="3" type="ORF">WICPIJ_004587</name>
</gene>
<dbReference type="OrthoDB" id="5599902at2759"/>
<dbReference type="InterPro" id="IPR058345">
    <property type="entry name" value="DUF8032"/>
</dbReference>
<dbReference type="EMBL" id="JAEUBG010002507">
    <property type="protein sequence ID" value="KAH3684440.1"/>
    <property type="molecule type" value="Genomic_DNA"/>
</dbReference>
<feature type="region of interest" description="Disordered" evidence="1">
    <location>
        <begin position="1"/>
        <end position="31"/>
    </location>
</feature>